<protein>
    <submittedName>
        <fullName evidence="1">SAM-dependent methyltransferase</fullName>
    </submittedName>
</protein>
<dbReference type="SUPFAM" id="SSF53335">
    <property type="entry name" value="S-adenosyl-L-methionine-dependent methyltransferases"/>
    <property type="match status" value="1"/>
</dbReference>
<evidence type="ECO:0000313" key="2">
    <source>
        <dbReference type="Proteomes" id="UP000218335"/>
    </source>
</evidence>
<dbReference type="RefSeq" id="WP_096638166.1">
    <property type="nucleotide sequence ID" value="NZ_MWUU01000018.1"/>
</dbReference>
<name>A0A2A4GUM6_9STAP</name>
<gene>
    <name evidence="1" type="ORF">B5C08_11365</name>
</gene>
<keyword evidence="1" id="KW-0808">Transferase</keyword>
<dbReference type="Proteomes" id="UP000218335">
    <property type="component" value="Unassembled WGS sequence"/>
</dbReference>
<evidence type="ECO:0000313" key="1">
    <source>
        <dbReference type="EMBL" id="PCF54145.1"/>
    </source>
</evidence>
<dbReference type="InterPro" id="IPR029063">
    <property type="entry name" value="SAM-dependent_MTases_sf"/>
</dbReference>
<keyword evidence="1" id="KW-0489">Methyltransferase</keyword>
<dbReference type="AlphaFoldDB" id="A0A2A4GUM6"/>
<accession>A0A2A4GUM6</accession>
<comment type="caution">
    <text evidence="1">The sequence shown here is derived from an EMBL/GenBank/DDBJ whole genome shotgun (WGS) entry which is preliminary data.</text>
</comment>
<dbReference type="GO" id="GO:0008168">
    <property type="term" value="F:methyltransferase activity"/>
    <property type="evidence" value="ECO:0007669"/>
    <property type="project" value="UniProtKB-KW"/>
</dbReference>
<dbReference type="CDD" id="cd02440">
    <property type="entry name" value="AdoMet_MTases"/>
    <property type="match status" value="1"/>
</dbReference>
<dbReference type="Gene3D" id="3.40.50.150">
    <property type="entry name" value="Vaccinia Virus protein VP39"/>
    <property type="match status" value="1"/>
</dbReference>
<reference evidence="1 2" key="1">
    <citation type="journal article" date="2017" name="PLoS ONE">
        <title>Development of a real-time PCR for detection of Staphylococcus pseudintermedius using a novel automated comparison of whole-genome sequences.</title>
        <authorList>
            <person name="Verstappen K.M."/>
            <person name="Huijbregts L."/>
            <person name="Spaninks M."/>
            <person name="Wagenaar J.A."/>
            <person name="Fluit A.C."/>
            <person name="Duim B."/>
        </authorList>
    </citation>
    <scope>NUCLEOTIDE SEQUENCE [LARGE SCALE GENOMIC DNA]</scope>
    <source>
        <strain evidence="1 2">215070706401-1</strain>
    </source>
</reference>
<proteinExistence type="predicted"/>
<dbReference type="GO" id="GO:0032259">
    <property type="term" value="P:methylation"/>
    <property type="evidence" value="ECO:0007669"/>
    <property type="project" value="UniProtKB-KW"/>
</dbReference>
<dbReference type="EMBL" id="MWUU01000018">
    <property type="protein sequence ID" value="PCF54145.1"/>
    <property type="molecule type" value="Genomic_DNA"/>
</dbReference>
<sequence>MKRILDACCGSRMFWFDKSNQDVIFMDKRQLQTNLCDGRKLEVNPDIVADFRNMPFDDESFYMVVFDPPHLLRGGDKSWLVQKYGRLNETWPEDLKQGFDECMRVLKPNGTLIFKWNEEQIKLSEILKAIDYVPLIGNKRSKTHWLVFMKGAEQ</sequence>
<organism evidence="1 2">
    <name type="scientific">Staphylococcus delphini</name>
    <dbReference type="NCBI Taxonomy" id="53344"/>
    <lineage>
        <taxon>Bacteria</taxon>
        <taxon>Bacillati</taxon>
        <taxon>Bacillota</taxon>
        <taxon>Bacilli</taxon>
        <taxon>Bacillales</taxon>
        <taxon>Staphylococcaceae</taxon>
        <taxon>Staphylococcus</taxon>
        <taxon>Staphylococcus intermedius group</taxon>
    </lineage>
</organism>